<dbReference type="PROSITE" id="PS00444">
    <property type="entry name" value="POLYPRENYL_SYNTHASE_2"/>
    <property type="match status" value="1"/>
</dbReference>
<evidence type="ECO:0000313" key="14">
    <source>
        <dbReference type="Proteomes" id="UP000216797"/>
    </source>
</evidence>
<evidence type="ECO:0000256" key="9">
    <source>
        <dbReference type="ARBA" id="ARBA00032380"/>
    </source>
</evidence>
<comment type="similarity">
    <text evidence="2 12">Belongs to the FPP/GGPP synthase family.</text>
</comment>
<dbReference type="InterPro" id="IPR033749">
    <property type="entry name" value="Polyprenyl_synt_CS"/>
</dbReference>
<evidence type="ECO:0000256" key="4">
    <source>
        <dbReference type="ARBA" id="ARBA00015100"/>
    </source>
</evidence>
<comment type="caution">
    <text evidence="13">The sequence shown here is derived from an EMBL/GenBank/DDBJ whole genome shotgun (WGS) entry which is preliminary data.</text>
</comment>
<comment type="catalytic activity">
    <reaction evidence="11">
        <text>isopentenyl diphosphate + (2E)-geranyl diphosphate = (2E,6E)-farnesyl diphosphate + diphosphate</text>
        <dbReference type="Rhea" id="RHEA:19361"/>
        <dbReference type="ChEBI" id="CHEBI:33019"/>
        <dbReference type="ChEBI" id="CHEBI:58057"/>
        <dbReference type="ChEBI" id="CHEBI:128769"/>
        <dbReference type="ChEBI" id="CHEBI:175763"/>
        <dbReference type="EC" id="2.5.1.10"/>
    </reaction>
</comment>
<keyword evidence="7" id="KW-0460">Magnesium</keyword>
<evidence type="ECO:0000256" key="11">
    <source>
        <dbReference type="ARBA" id="ARBA00049399"/>
    </source>
</evidence>
<dbReference type="GO" id="GO:0016114">
    <property type="term" value="P:terpenoid biosynthetic process"/>
    <property type="evidence" value="ECO:0007669"/>
    <property type="project" value="UniProtKB-ARBA"/>
</dbReference>
<keyword evidence="5 12" id="KW-0808">Transferase</keyword>
<evidence type="ECO:0000256" key="10">
    <source>
        <dbReference type="ARBA" id="ARBA00032873"/>
    </source>
</evidence>
<dbReference type="EMBL" id="LHUG01000013">
    <property type="protein sequence ID" value="PAA99944.1"/>
    <property type="molecule type" value="Genomic_DNA"/>
</dbReference>
<dbReference type="SFLD" id="SFLDS00005">
    <property type="entry name" value="Isoprenoid_Synthase_Type_I"/>
    <property type="match status" value="1"/>
</dbReference>
<dbReference type="InterPro" id="IPR053378">
    <property type="entry name" value="Prenyl_diphosphate_synthase"/>
</dbReference>
<accession>A0A267HQP2</accession>
<evidence type="ECO:0000256" key="7">
    <source>
        <dbReference type="ARBA" id="ARBA00022842"/>
    </source>
</evidence>
<dbReference type="FunFam" id="1.10.600.10:FF:000001">
    <property type="entry name" value="Geranylgeranyl diphosphate synthase"/>
    <property type="match status" value="1"/>
</dbReference>
<dbReference type="GO" id="GO:0004337">
    <property type="term" value="F:(2E,6E)-farnesyl diphosphate synthase activity"/>
    <property type="evidence" value="ECO:0007669"/>
    <property type="project" value="UniProtKB-EC"/>
</dbReference>
<reference evidence="13 14" key="1">
    <citation type="submission" date="2015-08" db="EMBL/GenBank/DDBJ databases">
        <title>Enterococcus genome sequence.</title>
        <authorList>
            <person name="Acedo J.Z."/>
            <person name="Vederas J.C."/>
        </authorList>
    </citation>
    <scope>NUCLEOTIDE SEQUENCE [LARGE SCALE GENOMIC DNA]</scope>
    <source>
        <strain evidence="13 14">49</strain>
    </source>
</reference>
<evidence type="ECO:0000256" key="2">
    <source>
        <dbReference type="ARBA" id="ARBA00006706"/>
    </source>
</evidence>
<evidence type="ECO:0000256" key="12">
    <source>
        <dbReference type="RuleBase" id="RU004466"/>
    </source>
</evidence>
<dbReference type="Gene3D" id="1.10.600.10">
    <property type="entry name" value="Farnesyl Diphosphate Synthase"/>
    <property type="match status" value="1"/>
</dbReference>
<name>A0A267HQP2_9ENTE</name>
<evidence type="ECO:0000256" key="8">
    <source>
        <dbReference type="ARBA" id="ARBA00023229"/>
    </source>
</evidence>
<keyword evidence="6" id="KW-0479">Metal-binding</keyword>
<dbReference type="Pfam" id="PF00348">
    <property type="entry name" value="polyprenyl_synt"/>
    <property type="match status" value="1"/>
</dbReference>
<dbReference type="PROSITE" id="PS00723">
    <property type="entry name" value="POLYPRENYL_SYNTHASE_1"/>
    <property type="match status" value="1"/>
</dbReference>
<dbReference type="GO" id="GO:0005737">
    <property type="term" value="C:cytoplasm"/>
    <property type="evidence" value="ECO:0007669"/>
    <property type="project" value="UniProtKB-ARBA"/>
</dbReference>
<keyword evidence="14" id="KW-1185">Reference proteome</keyword>
<comment type="cofactor">
    <cofactor evidence="1">
        <name>Mg(2+)</name>
        <dbReference type="ChEBI" id="CHEBI:18420"/>
    </cofactor>
</comment>
<dbReference type="SUPFAM" id="SSF48576">
    <property type="entry name" value="Terpenoid synthases"/>
    <property type="match status" value="1"/>
</dbReference>
<protein>
    <recommendedName>
        <fullName evidence="4">Farnesyl diphosphate synthase</fullName>
        <ecNumber evidence="3">2.5.1.10</ecNumber>
    </recommendedName>
    <alternativeName>
        <fullName evidence="10">(2E,6E)-farnesyl diphosphate synthase</fullName>
    </alternativeName>
    <alternativeName>
        <fullName evidence="9">Geranyltranstransferase</fullName>
    </alternativeName>
</protein>
<evidence type="ECO:0000256" key="5">
    <source>
        <dbReference type="ARBA" id="ARBA00022679"/>
    </source>
</evidence>
<dbReference type="NCBIfam" id="NF045485">
    <property type="entry name" value="FPPsyn"/>
    <property type="match status" value="1"/>
</dbReference>
<dbReference type="GO" id="GO:0046872">
    <property type="term" value="F:metal ion binding"/>
    <property type="evidence" value="ECO:0007669"/>
    <property type="project" value="UniProtKB-KW"/>
</dbReference>
<proteinExistence type="inferred from homology"/>
<organism evidence="13 14">
    <name type="scientific">Enterococcus canintestini</name>
    <dbReference type="NCBI Taxonomy" id="317010"/>
    <lineage>
        <taxon>Bacteria</taxon>
        <taxon>Bacillati</taxon>
        <taxon>Bacillota</taxon>
        <taxon>Bacilli</taxon>
        <taxon>Lactobacillales</taxon>
        <taxon>Enterococcaceae</taxon>
        <taxon>Enterococcus</taxon>
    </lineage>
</organism>
<dbReference type="PANTHER" id="PTHR43281:SF1">
    <property type="entry name" value="FARNESYL DIPHOSPHATE SYNTHASE"/>
    <property type="match status" value="1"/>
</dbReference>
<evidence type="ECO:0000256" key="3">
    <source>
        <dbReference type="ARBA" id="ARBA00012439"/>
    </source>
</evidence>
<keyword evidence="8" id="KW-0414">Isoprene biosynthesis</keyword>
<evidence type="ECO:0000256" key="1">
    <source>
        <dbReference type="ARBA" id="ARBA00001946"/>
    </source>
</evidence>
<sequence>MSLLTEFKQIHLTKVEAEMRQFLRQQTTDETLLKSMLYSVDAGGKRLRPLLLLATMAGFNQKITLGAYQTAAALEMIHTYSLIHDDLPAMDNDELRRGIPTNHIKFGAGMATLAGDGLLTEAFHLLSRAELSTELRLLLLQNLAKASGTVGMVAGQAADVQGEGKLLSLEEMAFVHQRKTGALFTFALTAGGLLAEQEESVVDLLQTLAQHLGLAFQIRDDLLDVTATKDELGKNVGHDATLNKSTYPALLGVAKSSQLLAAELAATKDCLKTLQMTSLVKPELLMSLIEELTLEVQA</sequence>
<dbReference type="PANTHER" id="PTHR43281">
    <property type="entry name" value="FARNESYL DIPHOSPHATE SYNTHASE"/>
    <property type="match status" value="1"/>
</dbReference>
<gene>
    <name evidence="13" type="ORF">AKL21_11585</name>
</gene>
<dbReference type="RefSeq" id="WP_095007109.1">
    <property type="nucleotide sequence ID" value="NZ_LHUG01000013.1"/>
</dbReference>
<dbReference type="Proteomes" id="UP000216797">
    <property type="component" value="Unassembled WGS sequence"/>
</dbReference>
<dbReference type="AlphaFoldDB" id="A0A267HQP2"/>
<evidence type="ECO:0000256" key="6">
    <source>
        <dbReference type="ARBA" id="ARBA00022723"/>
    </source>
</evidence>
<evidence type="ECO:0000313" key="13">
    <source>
        <dbReference type="EMBL" id="PAA99944.1"/>
    </source>
</evidence>
<dbReference type="InterPro" id="IPR000092">
    <property type="entry name" value="Polyprenyl_synt"/>
</dbReference>
<dbReference type="InterPro" id="IPR008949">
    <property type="entry name" value="Isoprenoid_synthase_dom_sf"/>
</dbReference>
<dbReference type="CDD" id="cd00685">
    <property type="entry name" value="Trans_IPPS_HT"/>
    <property type="match status" value="1"/>
</dbReference>
<dbReference type="EC" id="2.5.1.10" evidence="3"/>
<dbReference type="SFLD" id="SFLDG01017">
    <property type="entry name" value="Polyprenyl_Transferase_Like"/>
    <property type="match status" value="1"/>
</dbReference>